<reference evidence="1 2" key="1">
    <citation type="submission" date="2019-03" db="EMBL/GenBank/DDBJ databases">
        <title>The genome sequence of Candidatus Serratia symbiotica strain IS.</title>
        <authorList>
            <person name="Nikoh N."/>
            <person name="Koga R."/>
            <person name="Oshima K."/>
            <person name="Hattori M."/>
            <person name="Fukatsu T."/>
        </authorList>
    </citation>
    <scope>NUCLEOTIDE SEQUENCE [LARGE SCALE GENOMIC DNA]</scope>
    <source>
        <strain evidence="1 2">IS</strain>
        <plasmid evidence="2">pssyis1 dna</plasmid>
    </source>
</reference>
<organism evidence="1 2">
    <name type="scientific">Serratia symbiotica</name>
    <dbReference type="NCBI Taxonomy" id="138074"/>
    <lineage>
        <taxon>Bacteria</taxon>
        <taxon>Pseudomonadati</taxon>
        <taxon>Pseudomonadota</taxon>
        <taxon>Gammaproteobacteria</taxon>
        <taxon>Enterobacterales</taxon>
        <taxon>Yersiniaceae</taxon>
        <taxon>Serratia</taxon>
    </lineage>
</organism>
<evidence type="ECO:0000313" key="1">
    <source>
        <dbReference type="EMBL" id="BBI93094.1"/>
    </source>
</evidence>
<gene>
    <name evidence="1" type="ORF">SSYIS1_41040</name>
</gene>
<dbReference type="GO" id="GO:0016853">
    <property type="term" value="F:isomerase activity"/>
    <property type="evidence" value="ECO:0007669"/>
    <property type="project" value="UniProtKB-KW"/>
</dbReference>
<dbReference type="RefSeq" id="WP_149591037.1">
    <property type="nucleotide sequence ID" value="NZ_AP019532.1"/>
</dbReference>
<accession>A0A455VKD7</accession>
<keyword evidence="1" id="KW-0413">Isomerase</keyword>
<proteinExistence type="predicted"/>
<dbReference type="AlphaFoldDB" id="A0A455VKD7"/>
<dbReference type="EMBL" id="AP019532">
    <property type="protein sequence ID" value="BBI93094.1"/>
    <property type="molecule type" value="Genomic_DNA"/>
</dbReference>
<evidence type="ECO:0000313" key="2">
    <source>
        <dbReference type="Proteomes" id="UP000324392"/>
    </source>
</evidence>
<keyword evidence="1" id="KW-0614">Plasmid</keyword>
<sequence length="106" mass="12070">MKYTNRNGYHDNSCREYFILKAIFFYDSLLELEKEGLVSIIKPSETDKNTNPLLEAINNLAIKAALESGEAGSEYIADDLDVRPISPIELENLIDNPLKNYLLFDI</sequence>
<protein>
    <submittedName>
        <fullName evidence="1">DNA topoisomerase</fullName>
    </submittedName>
</protein>
<geneLocation type="plasmid" evidence="2">
    <name>pssyis1 dna</name>
</geneLocation>
<dbReference type="Proteomes" id="UP000324392">
    <property type="component" value="Plasmid pSsyis1"/>
</dbReference>
<name>A0A455VKD7_9GAMM</name>